<evidence type="ECO:0000256" key="1">
    <source>
        <dbReference type="ARBA" id="ARBA00001974"/>
    </source>
</evidence>
<dbReference type="GO" id="GO:0005737">
    <property type="term" value="C:cytoplasm"/>
    <property type="evidence" value="ECO:0007669"/>
    <property type="project" value="TreeGrafter"/>
</dbReference>
<evidence type="ECO:0000313" key="6">
    <source>
        <dbReference type="EMBL" id="WED65013.1"/>
    </source>
</evidence>
<dbReference type="PANTHER" id="PTHR13847">
    <property type="entry name" value="SARCOSINE DEHYDROGENASE-RELATED"/>
    <property type="match status" value="1"/>
</dbReference>
<organism evidence="6 7">
    <name type="scientific">Synoicihabitans lomoniglobus</name>
    <dbReference type="NCBI Taxonomy" id="2909285"/>
    <lineage>
        <taxon>Bacteria</taxon>
        <taxon>Pseudomonadati</taxon>
        <taxon>Verrucomicrobiota</taxon>
        <taxon>Opitutia</taxon>
        <taxon>Opitutales</taxon>
        <taxon>Opitutaceae</taxon>
        <taxon>Synoicihabitans</taxon>
    </lineage>
</organism>
<reference evidence="6" key="1">
    <citation type="submission" date="2023-03" db="EMBL/GenBank/DDBJ databases">
        <title>Lomoglobus Profundus gen. nov., sp. nov., a novel member of the phylum Verrucomicrobia, isolated from deep-marine sediment of South China Sea.</title>
        <authorList>
            <person name="Ahmad T."/>
            <person name="Ishaq S.E."/>
            <person name="Wang F."/>
        </authorList>
    </citation>
    <scope>NUCLEOTIDE SEQUENCE</scope>
    <source>
        <strain evidence="6">LMO-M01</strain>
    </source>
</reference>
<proteinExistence type="inferred from homology"/>
<dbReference type="AlphaFoldDB" id="A0AAF0CN44"/>
<dbReference type="PANTHER" id="PTHR13847:SF286">
    <property type="entry name" value="D-AMINO ACID DEHYDROGENASE"/>
    <property type="match status" value="1"/>
</dbReference>
<dbReference type="Gene3D" id="3.30.9.10">
    <property type="entry name" value="D-Amino Acid Oxidase, subunit A, domain 2"/>
    <property type="match status" value="1"/>
</dbReference>
<dbReference type="EMBL" id="CP119075">
    <property type="protein sequence ID" value="WED65013.1"/>
    <property type="molecule type" value="Genomic_DNA"/>
</dbReference>
<evidence type="ECO:0000259" key="5">
    <source>
        <dbReference type="Pfam" id="PF01266"/>
    </source>
</evidence>
<dbReference type="InterPro" id="IPR006076">
    <property type="entry name" value="FAD-dep_OxRdtase"/>
</dbReference>
<keyword evidence="4" id="KW-0560">Oxidoreductase</keyword>
<name>A0AAF0CN44_9BACT</name>
<dbReference type="InterPro" id="IPR036188">
    <property type="entry name" value="FAD/NAD-bd_sf"/>
</dbReference>
<dbReference type="KEGG" id="slom:PXH66_21910"/>
<dbReference type="Pfam" id="PF01266">
    <property type="entry name" value="DAO"/>
    <property type="match status" value="1"/>
</dbReference>
<keyword evidence="7" id="KW-1185">Reference proteome</keyword>
<evidence type="ECO:0000256" key="3">
    <source>
        <dbReference type="ARBA" id="ARBA00022630"/>
    </source>
</evidence>
<dbReference type="Proteomes" id="UP001218638">
    <property type="component" value="Chromosome"/>
</dbReference>
<evidence type="ECO:0000256" key="4">
    <source>
        <dbReference type="ARBA" id="ARBA00023002"/>
    </source>
</evidence>
<comment type="cofactor">
    <cofactor evidence="1">
        <name>FAD</name>
        <dbReference type="ChEBI" id="CHEBI:57692"/>
    </cofactor>
</comment>
<dbReference type="GO" id="GO:0016491">
    <property type="term" value="F:oxidoreductase activity"/>
    <property type="evidence" value="ECO:0007669"/>
    <property type="project" value="UniProtKB-KW"/>
</dbReference>
<gene>
    <name evidence="6" type="ORF">PXH66_21910</name>
</gene>
<dbReference type="SUPFAM" id="SSF51971">
    <property type="entry name" value="Nucleotide-binding domain"/>
    <property type="match status" value="1"/>
</dbReference>
<protein>
    <submittedName>
        <fullName evidence="6">FAD-dependent oxidoreductase</fullName>
    </submittedName>
</protein>
<accession>A0AAF0CN44</accession>
<feature type="domain" description="FAD dependent oxidoreductase" evidence="5">
    <location>
        <begin position="7"/>
        <end position="306"/>
    </location>
</feature>
<dbReference type="RefSeq" id="WP_330928391.1">
    <property type="nucleotide sequence ID" value="NZ_CP119075.1"/>
</dbReference>
<comment type="similarity">
    <text evidence="2">Belongs to the DadA oxidoreductase family.</text>
</comment>
<evidence type="ECO:0000313" key="7">
    <source>
        <dbReference type="Proteomes" id="UP001218638"/>
    </source>
</evidence>
<sequence length="324" mass="35771">MNTPIQIVGQGVAGSWLAWECERAGVGFQIIDRGHAEAASRVGAGLVSPLTGRRLAPTWRFTEWRDSVLAAYREIEQELGCPLVRELRLRRQFRDDRERVRFKERVAASDAAPWVESIDDNGLWLRGAFQVETGRLIAALRERWIAQGKLDVSEVEPARVPTSEGRTVWCIGARAVGAIDIGCDWEPSKGELVRGRMDGLEPDVVLNDGQWLLPLPDGHVRVGATFERHDLKLEATEAAQQTLREAAERLGGQPLREPEAAVGLRVTVKDRRPVVGWLDAERRVGVFGGLAAKGALWAPALARQWLADGLSGGQIEAEARADRF</sequence>
<evidence type="ECO:0000256" key="2">
    <source>
        <dbReference type="ARBA" id="ARBA00009410"/>
    </source>
</evidence>
<dbReference type="Gene3D" id="3.50.50.60">
    <property type="entry name" value="FAD/NAD(P)-binding domain"/>
    <property type="match status" value="1"/>
</dbReference>
<keyword evidence="3" id="KW-0285">Flavoprotein</keyword>
<dbReference type="SUPFAM" id="SSF54373">
    <property type="entry name" value="FAD-linked reductases, C-terminal domain"/>
    <property type="match status" value="1"/>
</dbReference>